<feature type="coiled-coil region" evidence="1">
    <location>
        <begin position="26"/>
        <end position="53"/>
    </location>
</feature>
<sequence>MRWSYLFWLVVAGVAVAALFETKHKVQTLEDQLLTTERQIHQERETIEVLRAEWSYLNQPSRIEALAEKYLGLKPMTPQQIVSVDRLPPRPEDFDRVPVALDKLLPPAKPQQLPSVTTVGTGSTSVASAGLPGGKLAITPVSESKR</sequence>
<name>A0A1Y6CL09_9PROT</name>
<dbReference type="AlphaFoldDB" id="A0A1Y6CL09"/>
<evidence type="ECO:0000313" key="4">
    <source>
        <dbReference type="Proteomes" id="UP000192917"/>
    </source>
</evidence>
<feature type="compositionally biased region" description="Low complexity" evidence="2">
    <location>
        <begin position="107"/>
        <end position="130"/>
    </location>
</feature>
<protein>
    <submittedName>
        <fullName evidence="3">Cell division protein FtsL</fullName>
    </submittedName>
</protein>
<dbReference type="RefSeq" id="WP_085125585.1">
    <property type="nucleotide sequence ID" value="NZ_FWZX01000030.1"/>
</dbReference>
<reference evidence="3 4" key="1">
    <citation type="submission" date="2017-04" db="EMBL/GenBank/DDBJ databases">
        <authorList>
            <person name="Afonso C.L."/>
            <person name="Miller P.J."/>
            <person name="Scott M.A."/>
            <person name="Spackman E."/>
            <person name="Goraichik I."/>
            <person name="Dimitrov K.M."/>
            <person name="Suarez D.L."/>
            <person name="Swayne D.E."/>
        </authorList>
    </citation>
    <scope>NUCLEOTIDE SEQUENCE [LARGE SCALE GENOMIC DNA]</scope>
    <source>
        <strain evidence="3 4">USBA 355</strain>
    </source>
</reference>
<dbReference type="STRING" id="560819.SAMN05428998_1309"/>
<keyword evidence="1" id="KW-0175">Coiled coil</keyword>
<accession>A0A1Y6CL09</accession>
<organism evidence="3 4">
    <name type="scientific">Tistlia consotensis USBA 355</name>
    <dbReference type="NCBI Taxonomy" id="560819"/>
    <lineage>
        <taxon>Bacteria</taxon>
        <taxon>Pseudomonadati</taxon>
        <taxon>Pseudomonadota</taxon>
        <taxon>Alphaproteobacteria</taxon>
        <taxon>Rhodospirillales</taxon>
        <taxon>Rhodovibrionaceae</taxon>
        <taxon>Tistlia</taxon>
    </lineage>
</organism>
<dbReference type="Proteomes" id="UP000192917">
    <property type="component" value="Unassembled WGS sequence"/>
</dbReference>
<keyword evidence="3" id="KW-0131">Cell cycle</keyword>
<proteinExistence type="predicted"/>
<evidence type="ECO:0000313" key="3">
    <source>
        <dbReference type="EMBL" id="SMF70996.1"/>
    </source>
</evidence>
<dbReference type="GO" id="GO:0051301">
    <property type="term" value="P:cell division"/>
    <property type="evidence" value="ECO:0007669"/>
    <property type="project" value="UniProtKB-KW"/>
</dbReference>
<evidence type="ECO:0000256" key="1">
    <source>
        <dbReference type="SAM" id="Coils"/>
    </source>
</evidence>
<feature type="region of interest" description="Disordered" evidence="2">
    <location>
        <begin position="107"/>
        <end position="146"/>
    </location>
</feature>
<gene>
    <name evidence="3" type="ORF">SAMN05428998_1309</name>
</gene>
<evidence type="ECO:0000256" key="2">
    <source>
        <dbReference type="SAM" id="MobiDB-lite"/>
    </source>
</evidence>
<keyword evidence="3" id="KW-0132">Cell division</keyword>
<dbReference type="EMBL" id="FWZX01000030">
    <property type="protein sequence ID" value="SMF70996.1"/>
    <property type="molecule type" value="Genomic_DNA"/>
</dbReference>
<keyword evidence="4" id="KW-1185">Reference proteome</keyword>